<evidence type="ECO:0000313" key="3">
    <source>
        <dbReference type="Proteomes" id="UP000224567"/>
    </source>
</evidence>
<keyword evidence="3" id="KW-1185">Reference proteome</keyword>
<reference evidence="3" key="2">
    <citation type="journal article" date="2017" name="J. Anim. Genet.">
        <title>Multiple reference genome sequences of hot pepper reveal the massive evolution of plant disease resistance genes by retroduplication.</title>
        <authorList>
            <person name="Kim S."/>
            <person name="Park J."/>
            <person name="Yeom S.-I."/>
            <person name="Kim Y.-M."/>
            <person name="Seo E."/>
            <person name="Kim K.-T."/>
            <person name="Kim M.-S."/>
            <person name="Lee J.M."/>
            <person name="Cheong K."/>
            <person name="Shin H.-S."/>
            <person name="Kim S.-B."/>
            <person name="Han K."/>
            <person name="Lee J."/>
            <person name="Park M."/>
            <person name="Lee H.-A."/>
            <person name="Lee H.-Y."/>
            <person name="Lee Y."/>
            <person name="Oh S."/>
            <person name="Lee J.H."/>
            <person name="Choi E."/>
            <person name="Choi E."/>
            <person name="Lee S.E."/>
            <person name="Jeon J."/>
            <person name="Kim H."/>
            <person name="Choi G."/>
            <person name="Song H."/>
            <person name="Lee J."/>
            <person name="Lee S.-C."/>
            <person name="Kwon J.-K."/>
            <person name="Lee H.-Y."/>
            <person name="Koo N."/>
            <person name="Hong Y."/>
            <person name="Kim R.W."/>
            <person name="Kang W.-H."/>
            <person name="Huh J.H."/>
            <person name="Kang B.-C."/>
            <person name="Yang T.-J."/>
            <person name="Lee Y.-H."/>
            <person name="Bennetzen J.L."/>
            <person name="Choi D."/>
        </authorList>
    </citation>
    <scope>NUCLEOTIDE SEQUENCE [LARGE SCALE GENOMIC DNA]</scope>
    <source>
        <strain evidence="3">cv. PBC81</strain>
    </source>
</reference>
<feature type="region of interest" description="Disordered" evidence="1">
    <location>
        <begin position="1"/>
        <end position="93"/>
    </location>
</feature>
<dbReference type="OrthoDB" id="1306168at2759"/>
<feature type="compositionally biased region" description="Low complexity" evidence="1">
    <location>
        <begin position="34"/>
        <end position="45"/>
    </location>
</feature>
<accession>A0A2G2WG21</accession>
<gene>
    <name evidence="2" type="ORF">CQW23_18208</name>
</gene>
<organism evidence="2 3">
    <name type="scientific">Capsicum baccatum</name>
    <name type="common">Peruvian pepper</name>
    <dbReference type="NCBI Taxonomy" id="33114"/>
    <lineage>
        <taxon>Eukaryota</taxon>
        <taxon>Viridiplantae</taxon>
        <taxon>Streptophyta</taxon>
        <taxon>Embryophyta</taxon>
        <taxon>Tracheophyta</taxon>
        <taxon>Spermatophyta</taxon>
        <taxon>Magnoliopsida</taxon>
        <taxon>eudicotyledons</taxon>
        <taxon>Gunneridae</taxon>
        <taxon>Pentapetalae</taxon>
        <taxon>asterids</taxon>
        <taxon>lamiids</taxon>
        <taxon>Solanales</taxon>
        <taxon>Solanaceae</taxon>
        <taxon>Solanoideae</taxon>
        <taxon>Capsiceae</taxon>
        <taxon>Capsicum</taxon>
    </lineage>
</organism>
<name>A0A2G2WG21_CAPBA</name>
<feature type="compositionally biased region" description="Polar residues" evidence="1">
    <location>
        <begin position="1"/>
        <end position="11"/>
    </location>
</feature>
<dbReference type="AlphaFoldDB" id="A0A2G2WG21"/>
<comment type="caution">
    <text evidence="2">The sequence shown here is derived from an EMBL/GenBank/DDBJ whole genome shotgun (WGS) entry which is preliminary data.</text>
</comment>
<reference evidence="2 3" key="1">
    <citation type="journal article" date="2017" name="Genome Biol.">
        <title>New reference genome sequences of hot pepper reveal the massive evolution of plant disease-resistance genes by retroduplication.</title>
        <authorList>
            <person name="Kim S."/>
            <person name="Park J."/>
            <person name="Yeom S.I."/>
            <person name="Kim Y.M."/>
            <person name="Seo E."/>
            <person name="Kim K.T."/>
            <person name="Kim M.S."/>
            <person name="Lee J.M."/>
            <person name="Cheong K."/>
            <person name="Shin H.S."/>
            <person name="Kim S.B."/>
            <person name="Han K."/>
            <person name="Lee J."/>
            <person name="Park M."/>
            <person name="Lee H.A."/>
            <person name="Lee H.Y."/>
            <person name="Lee Y."/>
            <person name="Oh S."/>
            <person name="Lee J.H."/>
            <person name="Choi E."/>
            <person name="Choi E."/>
            <person name="Lee S.E."/>
            <person name="Jeon J."/>
            <person name="Kim H."/>
            <person name="Choi G."/>
            <person name="Song H."/>
            <person name="Lee J."/>
            <person name="Lee S.C."/>
            <person name="Kwon J.K."/>
            <person name="Lee H.Y."/>
            <person name="Koo N."/>
            <person name="Hong Y."/>
            <person name="Kim R.W."/>
            <person name="Kang W.H."/>
            <person name="Huh J.H."/>
            <person name="Kang B.C."/>
            <person name="Yang T.J."/>
            <person name="Lee Y.H."/>
            <person name="Bennetzen J.L."/>
            <person name="Choi D."/>
        </authorList>
    </citation>
    <scope>NUCLEOTIDE SEQUENCE [LARGE SCALE GENOMIC DNA]</scope>
    <source>
        <strain evidence="3">cv. PBC81</strain>
    </source>
</reference>
<evidence type="ECO:0000313" key="2">
    <source>
        <dbReference type="EMBL" id="PHT44183.1"/>
    </source>
</evidence>
<feature type="compositionally biased region" description="Basic and acidic residues" evidence="1">
    <location>
        <begin position="84"/>
        <end position="93"/>
    </location>
</feature>
<proteinExistence type="predicted"/>
<sequence>MKMWPQSQNISVMPPPVKKLPGRPGKNRKKEKGAPAAGTNANPGPSLSAGADPSAGPIAVPSATPTDGKGRGSTGRGRGRPPKNSKEKCADRSRMVGMGLLHTQSGYTSLNPGMPSERFKTVKYSAFVTGNLGYTPKTDVK</sequence>
<dbReference type="Proteomes" id="UP000224567">
    <property type="component" value="Unassembled WGS sequence"/>
</dbReference>
<protein>
    <submittedName>
        <fullName evidence="2">Uncharacterized protein</fullName>
    </submittedName>
</protein>
<dbReference type="EMBL" id="MLFT02000007">
    <property type="protein sequence ID" value="PHT44183.1"/>
    <property type="molecule type" value="Genomic_DNA"/>
</dbReference>
<evidence type="ECO:0000256" key="1">
    <source>
        <dbReference type="SAM" id="MobiDB-lite"/>
    </source>
</evidence>